<evidence type="ECO:0000256" key="2">
    <source>
        <dbReference type="ARBA" id="ARBA00004496"/>
    </source>
</evidence>
<dbReference type="InterPro" id="IPR046357">
    <property type="entry name" value="PPIase_dom_sf"/>
</dbReference>
<dbReference type="EMBL" id="DRLD01000310">
    <property type="protein sequence ID" value="HED11253.1"/>
    <property type="molecule type" value="Genomic_DNA"/>
</dbReference>
<dbReference type="PANTHER" id="PTHR47861">
    <property type="entry name" value="FKBP-TYPE PEPTIDYL-PROLYL CIS-TRANS ISOMERASE SLYD"/>
    <property type="match status" value="1"/>
</dbReference>
<dbReference type="GO" id="GO:0042026">
    <property type="term" value="P:protein refolding"/>
    <property type="evidence" value="ECO:0007669"/>
    <property type="project" value="UniProtKB-ARBA"/>
</dbReference>
<proteinExistence type="inferred from homology"/>
<comment type="function">
    <text evidence="8">Also involved in hydrogenase metallocenter assembly, probably by participating in the nickel insertion step. This function in hydrogenase biosynthesis requires chaperone activity and the presence of the metal-binding domain, but not PPIase activity.</text>
</comment>
<comment type="catalytic activity">
    <reaction evidence="1 9 10">
        <text>[protein]-peptidylproline (omega=180) = [protein]-peptidylproline (omega=0)</text>
        <dbReference type="Rhea" id="RHEA:16237"/>
        <dbReference type="Rhea" id="RHEA-COMP:10747"/>
        <dbReference type="Rhea" id="RHEA-COMP:10748"/>
        <dbReference type="ChEBI" id="CHEBI:83833"/>
        <dbReference type="ChEBI" id="CHEBI:83834"/>
        <dbReference type="EC" id="5.2.1.8"/>
    </reaction>
</comment>
<name>A0A7V1LNI7_CALAY</name>
<evidence type="ECO:0000256" key="3">
    <source>
        <dbReference type="ARBA" id="ARBA00006577"/>
    </source>
</evidence>
<dbReference type="GO" id="GO:0005737">
    <property type="term" value="C:cytoplasm"/>
    <property type="evidence" value="ECO:0007669"/>
    <property type="project" value="UniProtKB-SubCell"/>
</dbReference>
<dbReference type="Pfam" id="PF00254">
    <property type="entry name" value="FKBP_C"/>
    <property type="match status" value="1"/>
</dbReference>
<keyword evidence="6" id="KW-0143">Chaperone</keyword>
<keyword evidence="4" id="KW-0963">Cytoplasm</keyword>
<evidence type="ECO:0000256" key="8">
    <source>
        <dbReference type="ARBA" id="ARBA00037071"/>
    </source>
</evidence>
<dbReference type="Gene3D" id="3.10.50.40">
    <property type="match status" value="1"/>
</dbReference>
<evidence type="ECO:0000256" key="7">
    <source>
        <dbReference type="ARBA" id="ARBA00023235"/>
    </source>
</evidence>
<accession>A0A7V1LNI7</accession>
<evidence type="ECO:0000256" key="10">
    <source>
        <dbReference type="RuleBase" id="RU003915"/>
    </source>
</evidence>
<feature type="domain" description="PPIase FKBP-type" evidence="11">
    <location>
        <begin position="6"/>
        <end position="77"/>
    </location>
</feature>
<dbReference type="PROSITE" id="PS50059">
    <property type="entry name" value="FKBP_PPIASE"/>
    <property type="match status" value="1"/>
</dbReference>
<reference evidence="12" key="1">
    <citation type="journal article" date="2020" name="mSystems">
        <title>Genome- and Community-Level Interaction Insights into Carbon Utilization and Element Cycling Functions of Hydrothermarchaeota in Hydrothermal Sediment.</title>
        <authorList>
            <person name="Zhou Z."/>
            <person name="Liu Y."/>
            <person name="Xu W."/>
            <person name="Pan J."/>
            <person name="Luo Z.H."/>
            <person name="Li M."/>
        </authorList>
    </citation>
    <scope>NUCLEOTIDE SEQUENCE [LARGE SCALE GENOMIC DNA]</scope>
    <source>
        <strain evidence="12">HyVt-456</strain>
    </source>
</reference>
<evidence type="ECO:0000256" key="9">
    <source>
        <dbReference type="PROSITE-ProRule" id="PRU00277"/>
    </source>
</evidence>
<gene>
    <name evidence="12" type="ORF">ENJ10_11245</name>
</gene>
<dbReference type="EC" id="5.2.1.8" evidence="10"/>
<dbReference type="SUPFAM" id="SSF54534">
    <property type="entry name" value="FKBP-like"/>
    <property type="match status" value="1"/>
</dbReference>
<sequence length="160" mass="17539">MKISEKSVVGIDYTLTNDNGEVLDSSEGREPLYYLQGYGNIIPGLEEALLDKEAGDAIQVSIPPEKAYGLRNEEAVVQVKRDQFEGVDDIRVGMEVQTQGEQGVQLFTVSKIFGDTIMLDGNHPLAGETLHFDVKVTEVREATEEELAHGHVHGPGGHQH</sequence>
<evidence type="ECO:0000259" key="11">
    <source>
        <dbReference type="PROSITE" id="PS50059"/>
    </source>
</evidence>
<organism evidence="12">
    <name type="scientific">Caldithrix abyssi</name>
    <dbReference type="NCBI Taxonomy" id="187145"/>
    <lineage>
        <taxon>Bacteria</taxon>
        <taxon>Pseudomonadati</taxon>
        <taxon>Calditrichota</taxon>
        <taxon>Calditrichia</taxon>
        <taxon>Calditrichales</taxon>
        <taxon>Calditrichaceae</taxon>
        <taxon>Caldithrix</taxon>
    </lineage>
</organism>
<keyword evidence="7 9" id="KW-0413">Isomerase</keyword>
<dbReference type="GO" id="GO:0003755">
    <property type="term" value="F:peptidyl-prolyl cis-trans isomerase activity"/>
    <property type="evidence" value="ECO:0007669"/>
    <property type="project" value="UniProtKB-UniRule"/>
</dbReference>
<keyword evidence="5 9" id="KW-0697">Rotamase</keyword>
<comment type="similarity">
    <text evidence="3 10">Belongs to the FKBP-type PPIase family.</text>
</comment>
<evidence type="ECO:0000256" key="4">
    <source>
        <dbReference type="ARBA" id="ARBA00022490"/>
    </source>
</evidence>
<dbReference type="InterPro" id="IPR001179">
    <property type="entry name" value="PPIase_FKBP_dom"/>
</dbReference>
<evidence type="ECO:0000256" key="5">
    <source>
        <dbReference type="ARBA" id="ARBA00023110"/>
    </source>
</evidence>
<comment type="subcellular location">
    <subcellularLocation>
        <location evidence="2">Cytoplasm</location>
    </subcellularLocation>
</comment>
<comment type="caution">
    <text evidence="12">The sequence shown here is derived from an EMBL/GenBank/DDBJ whole genome shotgun (WGS) entry which is preliminary data.</text>
</comment>
<dbReference type="PANTHER" id="PTHR47861:SF3">
    <property type="entry name" value="FKBP-TYPE PEPTIDYL-PROLYL CIS-TRANS ISOMERASE SLYD"/>
    <property type="match status" value="1"/>
</dbReference>
<evidence type="ECO:0000256" key="6">
    <source>
        <dbReference type="ARBA" id="ARBA00023186"/>
    </source>
</evidence>
<protein>
    <recommendedName>
        <fullName evidence="10">Peptidyl-prolyl cis-trans isomerase</fullName>
        <ecNumber evidence="10">5.2.1.8</ecNumber>
    </recommendedName>
</protein>
<evidence type="ECO:0000313" key="12">
    <source>
        <dbReference type="EMBL" id="HED11253.1"/>
    </source>
</evidence>
<dbReference type="AlphaFoldDB" id="A0A7V1LNI7"/>
<dbReference type="Proteomes" id="UP000886005">
    <property type="component" value="Unassembled WGS sequence"/>
</dbReference>
<evidence type="ECO:0000256" key="1">
    <source>
        <dbReference type="ARBA" id="ARBA00000971"/>
    </source>
</evidence>